<dbReference type="OrthoDB" id="5464895at2"/>
<dbReference type="KEGG" id="das:Daes_0060"/>
<dbReference type="EMBL" id="CP002431">
    <property type="protein sequence ID" value="ADU61089.1"/>
    <property type="molecule type" value="Genomic_DNA"/>
</dbReference>
<dbReference type="AlphaFoldDB" id="E6VUE4"/>
<keyword evidence="2" id="KW-1185">Reference proteome</keyword>
<protein>
    <submittedName>
        <fullName evidence="1">Uncharacterized protein</fullName>
    </submittedName>
</protein>
<dbReference type="HOGENOM" id="CLU_1508287_0_0_7"/>
<evidence type="ECO:0000313" key="2">
    <source>
        <dbReference type="Proteomes" id="UP000002191"/>
    </source>
</evidence>
<dbReference type="RefSeq" id="WP_013513026.1">
    <property type="nucleotide sequence ID" value="NC_014844.1"/>
</dbReference>
<proteinExistence type="predicted"/>
<dbReference type="Proteomes" id="UP000002191">
    <property type="component" value="Chromosome"/>
</dbReference>
<reference evidence="1 2" key="2">
    <citation type="journal article" date="2014" name="Genome Announc.">
        <title>Complete Genome Sequence of the Subsurface, Mesophilic Sulfate-Reducing Bacterium Desulfovibrio aespoeensis Aspo-2.</title>
        <authorList>
            <person name="Pedersen K."/>
            <person name="Bengtsson A."/>
            <person name="Edlund J."/>
            <person name="Rabe L."/>
            <person name="Hazen T."/>
            <person name="Chakraborty R."/>
            <person name="Goodwin L."/>
            <person name="Shapiro N."/>
        </authorList>
    </citation>
    <scope>NUCLEOTIDE SEQUENCE [LARGE SCALE GENOMIC DNA]</scope>
    <source>
        <strain evidence="2">ATCC 700646 / DSM 10631 / Aspo-2</strain>
    </source>
</reference>
<dbReference type="eggNOG" id="ENOG503184U">
    <property type="taxonomic scope" value="Bacteria"/>
</dbReference>
<accession>E6VUE4</accession>
<organism evidence="1 2">
    <name type="scientific">Pseudodesulfovibrio aespoeensis (strain ATCC 700646 / DSM 10631 / Aspo-2)</name>
    <name type="common">Desulfovibrio aespoeensis</name>
    <dbReference type="NCBI Taxonomy" id="643562"/>
    <lineage>
        <taxon>Bacteria</taxon>
        <taxon>Pseudomonadati</taxon>
        <taxon>Thermodesulfobacteriota</taxon>
        <taxon>Desulfovibrionia</taxon>
        <taxon>Desulfovibrionales</taxon>
        <taxon>Desulfovibrionaceae</taxon>
    </lineage>
</organism>
<name>E6VUE4_PSEA9</name>
<gene>
    <name evidence="1" type="ordered locus">Daes_0060</name>
</gene>
<evidence type="ECO:0000313" key="1">
    <source>
        <dbReference type="EMBL" id="ADU61089.1"/>
    </source>
</evidence>
<reference evidence="2" key="1">
    <citation type="submission" date="2010-12" db="EMBL/GenBank/DDBJ databases">
        <title>Complete sequence of Desulfovibrio aespoeensis Aspo-2.</title>
        <authorList>
            <consortium name="US DOE Joint Genome Institute"/>
            <person name="Lucas S."/>
            <person name="Copeland A."/>
            <person name="Lapidus A."/>
            <person name="Cheng J.-F."/>
            <person name="Goodwin L."/>
            <person name="Pitluck S."/>
            <person name="Chertkov O."/>
            <person name="Misra M."/>
            <person name="Detter J.C."/>
            <person name="Han C."/>
            <person name="Tapia R."/>
            <person name="Land M."/>
            <person name="Hauser L."/>
            <person name="Kyrpides N."/>
            <person name="Ivanova N."/>
            <person name="Ovchinnikova G."/>
            <person name="Pedersen K."/>
            <person name="Jagevall S."/>
            <person name="Hazen T."/>
            <person name="Woyke T."/>
        </authorList>
    </citation>
    <scope>NUCLEOTIDE SEQUENCE [LARGE SCALE GENOMIC DNA]</scope>
    <source>
        <strain evidence="2">ATCC 700646 / DSM 10631 / Aspo-2</strain>
    </source>
</reference>
<sequence length="178" mass="20234" precursor="true">MRNLKIFLLLLVLGGMLFYNSNWFQSIFLPERFYKDIFNAPFDVTKNGESISIPLKYKYKTCYALEIAVPDKDLFHNSEPGNGLLKYSFVSNGRVIAEGLTYPPNSLHMALYRGITSIIILVFDLPFNSEGDSLTLDLEVIEPMRFLEPFSGKIHCKVSPSYDAKLGKCHGESTRIVH</sequence>
<dbReference type="STRING" id="643562.Daes_0060"/>